<name>A0A9Q8SUM2_9PEZI</name>
<dbReference type="GeneID" id="73343023"/>
<dbReference type="KEGG" id="clup:CLUP02_09032"/>
<proteinExistence type="predicted"/>
<gene>
    <name evidence="1" type="ORF">CLUP02_09032</name>
</gene>
<dbReference type="RefSeq" id="XP_049145157.1">
    <property type="nucleotide sequence ID" value="XM_049288013.1"/>
</dbReference>
<organism evidence="1 2">
    <name type="scientific">Colletotrichum lupini</name>
    <dbReference type="NCBI Taxonomy" id="145971"/>
    <lineage>
        <taxon>Eukaryota</taxon>
        <taxon>Fungi</taxon>
        <taxon>Dikarya</taxon>
        <taxon>Ascomycota</taxon>
        <taxon>Pezizomycotina</taxon>
        <taxon>Sordariomycetes</taxon>
        <taxon>Hypocreomycetidae</taxon>
        <taxon>Glomerellales</taxon>
        <taxon>Glomerellaceae</taxon>
        <taxon>Colletotrichum</taxon>
        <taxon>Colletotrichum acutatum species complex</taxon>
    </lineage>
</organism>
<protein>
    <submittedName>
        <fullName evidence="1">Uncharacterized protein</fullName>
    </submittedName>
</protein>
<accession>A0A9Q8SUM2</accession>
<evidence type="ECO:0000313" key="2">
    <source>
        <dbReference type="Proteomes" id="UP000830671"/>
    </source>
</evidence>
<sequence>MGPTEPELNMSPQLRRWHKAVGILDLHRRSTKVAEHDGVFGSLLGLSSTVQQGLLCPAAKEHVEMNEKKFQSLAGPPTFQPKRSRGSLRGLVLPASVSKARDNVDDVLILEIQAETKAVRSSATRNGAIRCAAIVVSIQDPTIFLPSEVLEETATDARVITN</sequence>
<keyword evidence="2" id="KW-1185">Reference proteome</keyword>
<dbReference type="AlphaFoldDB" id="A0A9Q8SUM2"/>
<dbReference type="Proteomes" id="UP000830671">
    <property type="component" value="Chromosome 4"/>
</dbReference>
<dbReference type="EMBL" id="CP019476">
    <property type="protein sequence ID" value="UQC83538.1"/>
    <property type="molecule type" value="Genomic_DNA"/>
</dbReference>
<evidence type="ECO:0000313" key="1">
    <source>
        <dbReference type="EMBL" id="UQC83538.1"/>
    </source>
</evidence>
<reference evidence="1" key="1">
    <citation type="journal article" date="2021" name="Mol. Plant Microbe Interact.">
        <title>Complete Genome Sequence of the Plant-Pathogenic Fungus Colletotrichum lupini.</title>
        <authorList>
            <person name="Baroncelli R."/>
            <person name="Pensec F."/>
            <person name="Da Lio D."/>
            <person name="Boufleur T."/>
            <person name="Vicente I."/>
            <person name="Sarrocco S."/>
            <person name="Picot A."/>
            <person name="Baraldi E."/>
            <person name="Sukno S."/>
            <person name="Thon M."/>
            <person name="Le Floch G."/>
        </authorList>
    </citation>
    <scope>NUCLEOTIDE SEQUENCE</scope>
    <source>
        <strain evidence="1">IMI 504893</strain>
    </source>
</reference>